<dbReference type="Proteomes" id="UP000325827">
    <property type="component" value="Unassembled WGS sequence"/>
</dbReference>
<proteinExistence type="predicted"/>
<gene>
    <name evidence="1" type="ORF">F6B43_19175</name>
</gene>
<protein>
    <submittedName>
        <fullName evidence="1">Uncharacterized protein</fullName>
    </submittedName>
</protein>
<organism evidence="1 2">
    <name type="scientific">Microbacterium rhizomatis</name>
    <dbReference type="NCBI Taxonomy" id="1631477"/>
    <lineage>
        <taxon>Bacteria</taxon>
        <taxon>Bacillati</taxon>
        <taxon>Actinomycetota</taxon>
        <taxon>Actinomycetes</taxon>
        <taxon>Micrococcales</taxon>
        <taxon>Microbacteriaceae</taxon>
        <taxon>Microbacterium</taxon>
    </lineage>
</organism>
<accession>A0A5J5J000</accession>
<keyword evidence="2" id="KW-1185">Reference proteome</keyword>
<dbReference type="RefSeq" id="WP_150450677.1">
    <property type="nucleotide sequence ID" value="NZ_VYSA01000008.1"/>
</dbReference>
<reference evidence="2" key="1">
    <citation type="submission" date="2019-09" db="EMBL/GenBank/DDBJ databases">
        <title>Mumia zhuanghuii sp. nov. isolated from the intestinal contents of plateau pika (Ochotona curzoniae) in the Qinghai-Tibet plateau of China.</title>
        <authorList>
            <person name="Tian Z."/>
        </authorList>
    </citation>
    <scope>NUCLEOTIDE SEQUENCE [LARGE SCALE GENOMIC DNA]</scope>
    <source>
        <strain evidence="2">JCM 30598</strain>
    </source>
</reference>
<comment type="caution">
    <text evidence="1">The sequence shown here is derived from an EMBL/GenBank/DDBJ whole genome shotgun (WGS) entry which is preliminary data.</text>
</comment>
<dbReference type="EMBL" id="VYSA01000008">
    <property type="protein sequence ID" value="KAA9104493.1"/>
    <property type="molecule type" value="Genomic_DNA"/>
</dbReference>
<evidence type="ECO:0000313" key="1">
    <source>
        <dbReference type="EMBL" id="KAA9104493.1"/>
    </source>
</evidence>
<evidence type="ECO:0000313" key="2">
    <source>
        <dbReference type="Proteomes" id="UP000325827"/>
    </source>
</evidence>
<sequence>MVLDADSTYSWGPVLDEGPVAVCSFQEGIQDGQDLEVRVSTYPSGHTIPAVGRRTNRWAKVYIDGRFVRDAEFVQTGGEWIAVVVDAQNRAVRIQGHGASPTELRLALTIGDHFPTT</sequence>
<dbReference type="AlphaFoldDB" id="A0A5J5J000"/>
<name>A0A5J5J000_9MICO</name>